<organism evidence="2">
    <name type="scientific">Arion vulgaris</name>
    <dbReference type="NCBI Taxonomy" id="1028688"/>
    <lineage>
        <taxon>Eukaryota</taxon>
        <taxon>Metazoa</taxon>
        <taxon>Spiralia</taxon>
        <taxon>Lophotrochozoa</taxon>
        <taxon>Mollusca</taxon>
        <taxon>Gastropoda</taxon>
        <taxon>Heterobranchia</taxon>
        <taxon>Euthyneura</taxon>
        <taxon>Panpulmonata</taxon>
        <taxon>Eupulmonata</taxon>
        <taxon>Stylommatophora</taxon>
        <taxon>Helicina</taxon>
        <taxon>Arionoidea</taxon>
        <taxon>Arionidae</taxon>
        <taxon>Arion</taxon>
    </lineage>
</organism>
<reference evidence="2" key="1">
    <citation type="submission" date="2014-12" db="EMBL/GenBank/DDBJ databases">
        <title>Insight into the proteome of Arion vulgaris.</title>
        <authorList>
            <person name="Aradska J."/>
            <person name="Bulat T."/>
            <person name="Smidak R."/>
            <person name="Sarate P."/>
            <person name="Gangsoo J."/>
            <person name="Sialana F."/>
            <person name="Bilban M."/>
            <person name="Lubec G."/>
        </authorList>
    </citation>
    <scope>NUCLEOTIDE SEQUENCE</scope>
    <source>
        <tissue evidence="2">Skin</tissue>
    </source>
</reference>
<feature type="region of interest" description="Disordered" evidence="1">
    <location>
        <begin position="34"/>
        <end position="68"/>
    </location>
</feature>
<evidence type="ECO:0000256" key="1">
    <source>
        <dbReference type="SAM" id="MobiDB-lite"/>
    </source>
</evidence>
<feature type="region of interest" description="Disordered" evidence="1">
    <location>
        <begin position="1"/>
        <end position="20"/>
    </location>
</feature>
<protein>
    <submittedName>
        <fullName evidence="2">Uncharacterized protein</fullName>
    </submittedName>
</protein>
<feature type="non-terminal residue" evidence="2">
    <location>
        <position position="1"/>
    </location>
</feature>
<evidence type="ECO:0000313" key="2">
    <source>
        <dbReference type="EMBL" id="CEK57880.1"/>
    </source>
</evidence>
<feature type="compositionally biased region" description="Low complexity" evidence="1">
    <location>
        <begin position="1"/>
        <end position="17"/>
    </location>
</feature>
<proteinExistence type="predicted"/>
<gene>
    <name evidence="2" type="primary">ORF31326</name>
</gene>
<dbReference type="AlphaFoldDB" id="A0A0B6YR07"/>
<accession>A0A0B6YR07</accession>
<dbReference type="EMBL" id="HACG01011015">
    <property type="protein sequence ID" value="CEK57880.1"/>
    <property type="molecule type" value="Transcribed_RNA"/>
</dbReference>
<name>A0A0B6YR07_9EUPU</name>
<sequence length="113" mass="12457">QADETSSYTSRSHSTDSNFQISVEQQETANNLDSNENMIVGNNNLESSQPDLLSKMSPFSASTSQGQQTVWTGVTPKMDYEVDDQNIPSVYPCHLCTKVFATSAFFITPLRPA</sequence>